<comment type="caution">
    <text evidence="5">The sequence shown here is derived from an EMBL/GenBank/DDBJ whole genome shotgun (WGS) entry which is preliminary data.</text>
</comment>
<proteinExistence type="predicted"/>
<evidence type="ECO:0000259" key="4">
    <source>
        <dbReference type="Pfam" id="PF18052"/>
    </source>
</evidence>
<evidence type="ECO:0000256" key="1">
    <source>
        <dbReference type="ARBA" id="ARBA00022737"/>
    </source>
</evidence>
<dbReference type="InterPro" id="IPR041118">
    <property type="entry name" value="Rx_N"/>
</dbReference>
<dbReference type="Proteomes" id="UP000237105">
    <property type="component" value="Unassembled WGS sequence"/>
</dbReference>
<reference evidence="6" key="1">
    <citation type="submission" date="2016-06" db="EMBL/GenBank/DDBJ databases">
        <title>Parallel loss of symbiosis genes in relatives of nitrogen-fixing non-legume Parasponia.</title>
        <authorList>
            <person name="Van Velzen R."/>
            <person name="Holmer R."/>
            <person name="Bu F."/>
            <person name="Rutten L."/>
            <person name="Van Zeijl A."/>
            <person name="Liu W."/>
            <person name="Santuari L."/>
            <person name="Cao Q."/>
            <person name="Sharma T."/>
            <person name="Shen D."/>
            <person name="Roswanjaya Y."/>
            <person name="Wardhani T."/>
            <person name="Kalhor M.S."/>
            <person name="Jansen J."/>
            <person name="Van den Hoogen J."/>
            <person name="Gungor B."/>
            <person name="Hartog M."/>
            <person name="Hontelez J."/>
            <person name="Verver J."/>
            <person name="Yang W.-C."/>
            <person name="Schijlen E."/>
            <person name="Repin R."/>
            <person name="Schilthuizen M."/>
            <person name="Schranz E."/>
            <person name="Heidstra R."/>
            <person name="Miyata K."/>
            <person name="Fedorova E."/>
            <person name="Kohlen W."/>
            <person name="Bisseling T."/>
            <person name="Smit S."/>
            <person name="Geurts R."/>
        </authorList>
    </citation>
    <scope>NUCLEOTIDE SEQUENCE [LARGE SCALE GENOMIC DNA]</scope>
    <source>
        <strain evidence="6">cv. WU1-14</strain>
    </source>
</reference>
<keyword evidence="1" id="KW-0677">Repeat</keyword>
<feature type="domain" description="Disease resistance N-terminal" evidence="4">
    <location>
        <begin position="32"/>
        <end position="116"/>
    </location>
</feature>
<evidence type="ECO:0000313" key="6">
    <source>
        <dbReference type="Proteomes" id="UP000237105"/>
    </source>
</evidence>
<feature type="non-terminal residue" evidence="5">
    <location>
        <position position="1"/>
    </location>
</feature>
<dbReference type="Gene3D" id="1.20.5.4130">
    <property type="match status" value="1"/>
</dbReference>
<accession>A0A2P5CCZ0</accession>
<evidence type="ECO:0000313" key="5">
    <source>
        <dbReference type="EMBL" id="PON58875.1"/>
    </source>
</evidence>
<dbReference type="EMBL" id="JXTB01000145">
    <property type="protein sequence ID" value="PON58875.1"/>
    <property type="molecule type" value="Genomic_DNA"/>
</dbReference>
<dbReference type="OrthoDB" id="1686037at2759"/>
<dbReference type="Pfam" id="PF18052">
    <property type="entry name" value="Rx_N"/>
    <property type="match status" value="1"/>
</dbReference>
<dbReference type="AlphaFoldDB" id="A0A2P5CCZ0"/>
<dbReference type="GO" id="GO:0000166">
    <property type="term" value="F:nucleotide binding"/>
    <property type="evidence" value="ECO:0007669"/>
    <property type="project" value="UniProtKB-KW"/>
</dbReference>
<keyword evidence="3" id="KW-0611">Plant defense</keyword>
<evidence type="ECO:0000256" key="2">
    <source>
        <dbReference type="ARBA" id="ARBA00022741"/>
    </source>
</evidence>
<dbReference type="GO" id="GO:0006952">
    <property type="term" value="P:defense response"/>
    <property type="evidence" value="ECO:0007669"/>
    <property type="project" value="UniProtKB-KW"/>
</dbReference>
<dbReference type="STRING" id="3476.A0A2P5CCZ0"/>
<sequence length="132" mass="15070">KRKKNCHHFRNHSKFHSLPMAAAGVLFDIAEKVLVMLASPALEEMKMFWGVKDEIRKLGNIISAIKAVLLDAEEKQATSHQVRDWLEKLQDAVYDADDLLDEFHTQAKRRRLVPGNQLTRQACDSMDMKGSP</sequence>
<organism evidence="5 6">
    <name type="scientific">Parasponia andersonii</name>
    <name type="common">Sponia andersonii</name>
    <dbReference type="NCBI Taxonomy" id="3476"/>
    <lineage>
        <taxon>Eukaryota</taxon>
        <taxon>Viridiplantae</taxon>
        <taxon>Streptophyta</taxon>
        <taxon>Embryophyta</taxon>
        <taxon>Tracheophyta</taxon>
        <taxon>Spermatophyta</taxon>
        <taxon>Magnoliopsida</taxon>
        <taxon>eudicotyledons</taxon>
        <taxon>Gunneridae</taxon>
        <taxon>Pentapetalae</taxon>
        <taxon>rosids</taxon>
        <taxon>fabids</taxon>
        <taxon>Rosales</taxon>
        <taxon>Cannabaceae</taxon>
        <taxon>Parasponia</taxon>
    </lineage>
</organism>
<name>A0A2P5CCZ0_PARAD</name>
<evidence type="ECO:0000256" key="3">
    <source>
        <dbReference type="ARBA" id="ARBA00022821"/>
    </source>
</evidence>
<keyword evidence="2" id="KW-0547">Nucleotide-binding</keyword>
<keyword evidence="6" id="KW-1185">Reference proteome</keyword>
<gene>
    <name evidence="5" type="ORF">PanWU01x14_163900</name>
</gene>
<protein>
    <recommendedName>
        <fullName evidence="4">Disease resistance N-terminal domain-containing protein</fullName>
    </recommendedName>
</protein>